<evidence type="ECO:0000313" key="4">
    <source>
        <dbReference type="Proteomes" id="UP000002028"/>
    </source>
</evidence>
<protein>
    <submittedName>
        <fullName evidence="3">Uncharacterized protein</fullName>
    </submittedName>
</protein>
<evidence type="ECO:0000256" key="1">
    <source>
        <dbReference type="SAM" id="MobiDB-lite"/>
    </source>
</evidence>
<feature type="region of interest" description="Disordered" evidence="1">
    <location>
        <begin position="308"/>
        <end position="331"/>
    </location>
</feature>
<reference evidence="3 4" key="1">
    <citation type="journal article" date="2010" name="Stand. Genomic Sci.">
        <title>Complete genome sequence of Spirosoma linguale type strain (1).</title>
        <authorList>
            <person name="Lail K."/>
            <person name="Sikorski J."/>
            <person name="Saunders E."/>
            <person name="Lapidus A."/>
            <person name="Glavina Del Rio T."/>
            <person name="Copeland A."/>
            <person name="Tice H."/>
            <person name="Cheng J.-F."/>
            <person name="Lucas S."/>
            <person name="Nolan M."/>
            <person name="Bruce D."/>
            <person name="Goodwin L."/>
            <person name="Pitluck S."/>
            <person name="Ivanova N."/>
            <person name="Mavromatis K."/>
            <person name="Ovchinnikova G."/>
            <person name="Pati A."/>
            <person name="Chen A."/>
            <person name="Palaniappan K."/>
            <person name="Land M."/>
            <person name="Hauser L."/>
            <person name="Chang Y.-J."/>
            <person name="Jeffries C.D."/>
            <person name="Chain P."/>
            <person name="Brettin T."/>
            <person name="Detter J.C."/>
            <person name="Schuetze A."/>
            <person name="Rohde M."/>
            <person name="Tindall B.J."/>
            <person name="Goeker M."/>
            <person name="Bristow J."/>
            <person name="Eisen J.A."/>
            <person name="Markowitz V."/>
            <person name="Hugenholtz P."/>
            <person name="Kyrpides N.C."/>
            <person name="Klenk H.-P."/>
            <person name="Chen F."/>
        </authorList>
    </citation>
    <scope>NUCLEOTIDE SEQUENCE [LARGE SCALE GENOMIC DNA]</scope>
    <source>
        <strain evidence="4">ATCC 33905 / DSM 74 / LMG 10896 / Claus 1</strain>
    </source>
</reference>
<dbReference type="Proteomes" id="UP000002028">
    <property type="component" value="Chromosome"/>
</dbReference>
<evidence type="ECO:0000256" key="2">
    <source>
        <dbReference type="SAM" id="Phobius"/>
    </source>
</evidence>
<dbReference type="RefSeq" id="WP_012930556.1">
    <property type="nucleotide sequence ID" value="NC_013730.1"/>
</dbReference>
<dbReference type="EMBL" id="CP001769">
    <property type="protein sequence ID" value="ADB42068.1"/>
    <property type="molecule type" value="Genomic_DNA"/>
</dbReference>
<proteinExistence type="predicted"/>
<evidence type="ECO:0000313" key="3">
    <source>
        <dbReference type="EMBL" id="ADB42068.1"/>
    </source>
</evidence>
<keyword evidence="2" id="KW-0812">Transmembrane</keyword>
<dbReference type="STRING" id="504472.Slin_6106"/>
<feature type="transmembrane region" description="Helical" evidence="2">
    <location>
        <begin position="169"/>
        <end position="190"/>
    </location>
</feature>
<dbReference type="HOGENOM" id="CLU_068234_0_0_10"/>
<dbReference type="KEGG" id="sli:Slin_6106"/>
<organism evidence="3 4">
    <name type="scientific">Spirosoma linguale (strain ATCC 33905 / DSM 74 / LMG 10896 / Claus 1)</name>
    <dbReference type="NCBI Taxonomy" id="504472"/>
    <lineage>
        <taxon>Bacteria</taxon>
        <taxon>Pseudomonadati</taxon>
        <taxon>Bacteroidota</taxon>
        <taxon>Cytophagia</taxon>
        <taxon>Cytophagales</taxon>
        <taxon>Cytophagaceae</taxon>
        <taxon>Spirosoma</taxon>
    </lineage>
</organism>
<name>D2QTD6_SPILD</name>
<keyword evidence="2" id="KW-1133">Transmembrane helix</keyword>
<keyword evidence="2" id="KW-0472">Membrane</keyword>
<sequence>MKQAILPLFLGFWLLIGPVWGQMPPRQFPPTGYFLTDSIEIGRPFRYSLTYHHAPTVDVLFPDTAHSFAPYRVQKVAVFATQTNGDGSGAISRDSAVYTLVSFETDSVQLLRVPVRTINAVDCTAQWTLTDTVFLRSKLAPSLPDSLAPRSLTLATETTLAPLQQQFNYGALLIGFLGVSLVLGAFYLMFGRLARQQWRLYILNRRHARFLREYTRLNERISPLTAADIANQAVVMWKLYLEQLDPQPYSSLTTSELADRFHDERVTNALRDADQMIYGGTFTAQSQSALLVLSDVATQMYIRSRTALSQTATPNEENNNSATSSESASSS</sequence>
<accession>D2QTD6</accession>
<dbReference type="AlphaFoldDB" id="D2QTD6"/>
<dbReference type="eggNOG" id="ENOG5032ISF">
    <property type="taxonomic scope" value="Bacteria"/>
</dbReference>
<feature type="compositionally biased region" description="Low complexity" evidence="1">
    <location>
        <begin position="311"/>
        <end position="331"/>
    </location>
</feature>
<gene>
    <name evidence="3" type="ordered locus">Slin_6106</name>
</gene>
<keyword evidence="4" id="KW-1185">Reference proteome</keyword>